<sequence length="66" mass="8098">MKRKKKKQVQQQRQKRWPKQTRQEAPNELSKLEKIVFWTALIAAALYILFFWKYVPRTTFPSFRGK</sequence>
<accession>A0ABS8PV42</accession>
<keyword evidence="2" id="KW-0812">Transmembrane</keyword>
<feature type="compositionally biased region" description="Basic residues" evidence="1">
    <location>
        <begin position="1"/>
        <end position="19"/>
    </location>
</feature>
<protein>
    <submittedName>
        <fullName evidence="3">Uncharacterized protein</fullName>
    </submittedName>
</protein>
<keyword evidence="2" id="KW-0472">Membrane</keyword>
<gene>
    <name evidence="3" type="ORF">LQ567_19260</name>
</gene>
<organism evidence="3 4">
    <name type="scientific">Niabella pedocola</name>
    <dbReference type="NCBI Taxonomy" id="1752077"/>
    <lineage>
        <taxon>Bacteria</taxon>
        <taxon>Pseudomonadati</taxon>
        <taxon>Bacteroidota</taxon>
        <taxon>Chitinophagia</taxon>
        <taxon>Chitinophagales</taxon>
        <taxon>Chitinophagaceae</taxon>
        <taxon>Niabella</taxon>
    </lineage>
</organism>
<keyword evidence="2" id="KW-1133">Transmembrane helix</keyword>
<proteinExistence type="predicted"/>
<dbReference type="Proteomes" id="UP001199816">
    <property type="component" value="Unassembled WGS sequence"/>
</dbReference>
<comment type="caution">
    <text evidence="3">The sequence shown here is derived from an EMBL/GenBank/DDBJ whole genome shotgun (WGS) entry which is preliminary data.</text>
</comment>
<name>A0ABS8PV42_9BACT</name>
<dbReference type="RefSeq" id="WP_231007280.1">
    <property type="nucleotide sequence ID" value="NZ_JAJNEC010000005.1"/>
</dbReference>
<feature type="transmembrane region" description="Helical" evidence="2">
    <location>
        <begin position="35"/>
        <end position="55"/>
    </location>
</feature>
<reference evidence="3 4" key="1">
    <citation type="submission" date="2021-11" db="EMBL/GenBank/DDBJ databases">
        <title>Genomic of Niabella pedocola.</title>
        <authorList>
            <person name="Wu T."/>
        </authorList>
    </citation>
    <scope>NUCLEOTIDE SEQUENCE [LARGE SCALE GENOMIC DNA]</scope>
    <source>
        <strain evidence="3 4">JCM 31011</strain>
    </source>
</reference>
<evidence type="ECO:0000313" key="4">
    <source>
        <dbReference type="Proteomes" id="UP001199816"/>
    </source>
</evidence>
<dbReference type="EMBL" id="JAJNEC010000005">
    <property type="protein sequence ID" value="MCD2424931.1"/>
    <property type="molecule type" value="Genomic_DNA"/>
</dbReference>
<keyword evidence="4" id="KW-1185">Reference proteome</keyword>
<evidence type="ECO:0000256" key="1">
    <source>
        <dbReference type="SAM" id="MobiDB-lite"/>
    </source>
</evidence>
<evidence type="ECO:0000313" key="3">
    <source>
        <dbReference type="EMBL" id="MCD2424931.1"/>
    </source>
</evidence>
<evidence type="ECO:0000256" key="2">
    <source>
        <dbReference type="SAM" id="Phobius"/>
    </source>
</evidence>
<feature type="region of interest" description="Disordered" evidence="1">
    <location>
        <begin position="1"/>
        <end position="27"/>
    </location>
</feature>